<keyword evidence="6" id="KW-0805">Transcription regulation</keyword>
<dbReference type="FunFam" id="3.30.160.60:FF:000706">
    <property type="entry name" value="Zinc finger protein"/>
    <property type="match status" value="1"/>
</dbReference>
<feature type="domain" description="C2H2-type" evidence="11">
    <location>
        <begin position="283"/>
        <end position="310"/>
    </location>
</feature>
<dbReference type="EMBL" id="GDHF01005846">
    <property type="protein sequence ID" value="JAI46468.1"/>
    <property type="molecule type" value="Transcribed_RNA"/>
</dbReference>
<dbReference type="InterPro" id="IPR013087">
    <property type="entry name" value="Znf_C2H2_type"/>
</dbReference>
<dbReference type="FunFam" id="3.30.160.60:FF:001018">
    <property type="entry name" value="Combgap, isoform F"/>
    <property type="match status" value="1"/>
</dbReference>
<keyword evidence="3" id="KW-0677">Repeat</keyword>
<dbReference type="FunFam" id="3.30.160.60:FF:000322">
    <property type="entry name" value="GDNF-inducible zinc finger protein 1"/>
    <property type="match status" value="1"/>
</dbReference>
<feature type="domain" description="C2H2-type" evidence="11">
    <location>
        <begin position="450"/>
        <end position="478"/>
    </location>
</feature>
<keyword evidence="2" id="KW-0479">Metal-binding</keyword>
<name>A0A0K8W5I6_BACLA</name>
<accession>A0A0K8W5I6</accession>
<dbReference type="PANTHER" id="PTHR24394:SF48">
    <property type="entry name" value="ZINC FINGER PROTEIN 771"/>
    <property type="match status" value="1"/>
</dbReference>
<dbReference type="SUPFAM" id="SSF57667">
    <property type="entry name" value="beta-beta-alpha zinc fingers"/>
    <property type="match status" value="4"/>
</dbReference>
<evidence type="ECO:0000256" key="2">
    <source>
        <dbReference type="ARBA" id="ARBA00022723"/>
    </source>
</evidence>
<dbReference type="GO" id="GO:0005634">
    <property type="term" value="C:nucleus"/>
    <property type="evidence" value="ECO:0007669"/>
    <property type="project" value="UniProtKB-SubCell"/>
</dbReference>
<evidence type="ECO:0000256" key="10">
    <source>
        <dbReference type="PROSITE-ProRule" id="PRU00042"/>
    </source>
</evidence>
<organism evidence="12">
    <name type="scientific">Bactrocera latifrons</name>
    <name type="common">Malaysian fruit fly</name>
    <name type="synonym">Chaetodacus latifrons</name>
    <dbReference type="NCBI Taxonomy" id="174628"/>
    <lineage>
        <taxon>Eukaryota</taxon>
        <taxon>Metazoa</taxon>
        <taxon>Ecdysozoa</taxon>
        <taxon>Arthropoda</taxon>
        <taxon>Hexapoda</taxon>
        <taxon>Insecta</taxon>
        <taxon>Pterygota</taxon>
        <taxon>Neoptera</taxon>
        <taxon>Endopterygota</taxon>
        <taxon>Diptera</taxon>
        <taxon>Brachycera</taxon>
        <taxon>Muscomorpha</taxon>
        <taxon>Tephritoidea</taxon>
        <taxon>Tephritidae</taxon>
        <taxon>Bactrocera</taxon>
        <taxon>Bactrocera</taxon>
    </lineage>
</organism>
<dbReference type="GO" id="GO:0008270">
    <property type="term" value="F:zinc ion binding"/>
    <property type="evidence" value="ECO:0007669"/>
    <property type="project" value="UniProtKB-KW"/>
</dbReference>
<evidence type="ECO:0000256" key="6">
    <source>
        <dbReference type="ARBA" id="ARBA00023015"/>
    </source>
</evidence>
<evidence type="ECO:0000256" key="4">
    <source>
        <dbReference type="ARBA" id="ARBA00022771"/>
    </source>
</evidence>
<dbReference type="GO" id="GO:0000981">
    <property type="term" value="F:DNA-binding transcription factor activity, RNA polymerase II-specific"/>
    <property type="evidence" value="ECO:0007669"/>
    <property type="project" value="TreeGrafter"/>
</dbReference>
<dbReference type="Gene3D" id="3.30.160.60">
    <property type="entry name" value="Classic Zinc Finger"/>
    <property type="match status" value="8"/>
</dbReference>
<keyword evidence="4 10" id="KW-0863">Zinc-finger</keyword>
<keyword evidence="7" id="KW-0238">DNA-binding</keyword>
<feature type="domain" description="C2H2-type" evidence="11">
    <location>
        <begin position="422"/>
        <end position="449"/>
    </location>
</feature>
<gene>
    <name evidence="12" type="primary">ZNF614_1</name>
    <name evidence="12" type="ORF">c1_g1_i5</name>
</gene>
<dbReference type="PROSITE" id="PS00028">
    <property type="entry name" value="ZINC_FINGER_C2H2_1"/>
    <property type="match status" value="8"/>
</dbReference>
<evidence type="ECO:0000256" key="8">
    <source>
        <dbReference type="ARBA" id="ARBA00023163"/>
    </source>
</evidence>
<feature type="domain" description="C2H2-type" evidence="11">
    <location>
        <begin position="395"/>
        <end position="417"/>
    </location>
</feature>
<sequence>MCAAHSNPQQGFGYTWGFADNTRTESVLEIPANINYTVSSESMPYLLSTDGSLTVQKDVKGGLTAQKGGVVRRMFVVNEPFAPGPQRVITAGTTTPSVVKKQDQQVLSINCDKNYLLVDQSDQSHSLTNGIVDTKSQTILTTTAGAKTHFSPIGPIHLTAEECNEILMKRALAASQQTHTITTADGHGTTSDILPGISVQVQKVIQGLEEADDSQGDTPNLKLEPGTLELSPKTELQDNMNYNENDATVKKERPYSCDECGKSFLLKHHLTTHARVHTGERPHVCVHCSKSFAHKHCLNTHLLLHSTDRPFQCTECKKSFTLKHHLLTHSRVHSRDRPFVCPECGRTFPLKRHLVTHSKFHAGERPYVCEECGESFAQENHLIMHSRFHGSLNPFVCPDCGATFPRKFQLVNHGRIHGKVPHSCTLCGKEFLQKRTLVSHMRIHTGDQPYPCISCGEGFMSKAELNQHVRNTHGGVNPNSSNTAVSIDSISIF</sequence>
<keyword evidence="9" id="KW-0539">Nucleus</keyword>
<proteinExistence type="predicted"/>
<dbReference type="InterPro" id="IPR036236">
    <property type="entry name" value="Znf_C2H2_sf"/>
</dbReference>
<dbReference type="Pfam" id="PF00096">
    <property type="entry name" value="zf-C2H2"/>
    <property type="match status" value="6"/>
</dbReference>
<evidence type="ECO:0000313" key="12">
    <source>
        <dbReference type="EMBL" id="JAI46468.1"/>
    </source>
</evidence>
<evidence type="ECO:0000256" key="7">
    <source>
        <dbReference type="ARBA" id="ARBA00023125"/>
    </source>
</evidence>
<feature type="domain" description="C2H2-type" evidence="11">
    <location>
        <begin position="311"/>
        <end position="338"/>
    </location>
</feature>
<comment type="subcellular location">
    <subcellularLocation>
        <location evidence="1">Nucleus</location>
    </subcellularLocation>
</comment>
<dbReference type="OrthoDB" id="8117402at2759"/>
<keyword evidence="5" id="KW-0862">Zinc</keyword>
<dbReference type="AlphaFoldDB" id="A0A0K8W5I6"/>
<dbReference type="PANTHER" id="PTHR24394">
    <property type="entry name" value="ZINC FINGER PROTEIN"/>
    <property type="match status" value="1"/>
</dbReference>
<dbReference type="GO" id="GO:0003677">
    <property type="term" value="F:DNA binding"/>
    <property type="evidence" value="ECO:0007669"/>
    <property type="project" value="UniProtKB-KW"/>
</dbReference>
<reference evidence="12" key="1">
    <citation type="submission" date="2015-06" db="EMBL/GenBank/DDBJ databases">
        <authorList>
            <person name="Hoefler B.C."/>
            <person name="Straight P.D."/>
        </authorList>
    </citation>
    <scope>NUCLEOTIDE SEQUENCE</scope>
</reference>
<dbReference type="FunFam" id="3.30.160.60:FF:000217">
    <property type="entry name" value="Combgap, isoform F"/>
    <property type="match status" value="2"/>
</dbReference>
<dbReference type="FunFam" id="3.30.160.60:FF:000100">
    <property type="entry name" value="Zinc finger 45-like"/>
    <property type="match status" value="1"/>
</dbReference>
<protein>
    <submittedName>
        <fullName evidence="12">Zinc finger protein 614</fullName>
    </submittedName>
</protein>
<dbReference type="FunFam" id="3.30.160.60:FF:001081">
    <property type="entry name" value="Combgap, isoform F"/>
    <property type="match status" value="1"/>
</dbReference>
<evidence type="ECO:0000256" key="9">
    <source>
        <dbReference type="ARBA" id="ARBA00023242"/>
    </source>
</evidence>
<dbReference type="SMART" id="SM00355">
    <property type="entry name" value="ZnF_C2H2"/>
    <property type="match status" value="8"/>
</dbReference>
<feature type="domain" description="C2H2-type" evidence="11">
    <location>
        <begin position="339"/>
        <end position="366"/>
    </location>
</feature>
<feature type="domain" description="C2H2-type" evidence="11">
    <location>
        <begin position="255"/>
        <end position="282"/>
    </location>
</feature>
<evidence type="ECO:0000256" key="3">
    <source>
        <dbReference type="ARBA" id="ARBA00022737"/>
    </source>
</evidence>
<evidence type="ECO:0000256" key="1">
    <source>
        <dbReference type="ARBA" id="ARBA00004123"/>
    </source>
</evidence>
<evidence type="ECO:0000256" key="5">
    <source>
        <dbReference type="ARBA" id="ARBA00022833"/>
    </source>
</evidence>
<keyword evidence="8" id="KW-0804">Transcription</keyword>
<dbReference type="PROSITE" id="PS50157">
    <property type="entry name" value="ZINC_FINGER_C2H2_2"/>
    <property type="match status" value="8"/>
</dbReference>
<feature type="domain" description="C2H2-type" evidence="11">
    <location>
        <begin position="367"/>
        <end position="394"/>
    </location>
</feature>
<evidence type="ECO:0000259" key="11">
    <source>
        <dbReference type="PROSITE" id="PS50157"/>
    </source>
</evidence>